<feature type="transmembrane region" description="Helical" evidence="1">
    <location>
        <begin position="23"/>
        <end position="42"/>
    </location>
</feature>
<evidence type="ECO:0000256" key="1">
    <source>
        <dbReference type="SAM" id="Phobius"/>
    </source>
</evidence>
<proteinExistence type="predicted"/>
<keyword evidence="1" id="KW-1133">Transmembrane helix</keyword>
<gene>
    <name evidence="2" type="ORF">JVT61DRAFT_7198</name>
</gene>
<protein>
    <submittedName>
        <fullName evidence="2">Uncharacterized protein</fullName>
    </submittedName>
</protein>
<sequence length="75" mass="8565">MAQIPTVEKAIINWLNVLQEGSVLLTLTIVREIIMAMLMSMAPKVFDIKAPDGSTFQCSDSFLQKWLHHTMEWSE</sequence>
<dbReference type="EMBL" id="JAGFBS010000025">
    <property type="protein sequence ID" value="KAG6372795.1"/>
    <property type="molecule type" value="Genomic_DNA"/>
</dbReference>
<dbReference type="AlphaFoldDB" id="A0A8I2YJ27"/>
<name>A0A8I2YJ27_9AGAM</name>
<keyword evidence="1" id="KW-0812">Transmembrane</keyword>
<dbReference type="Proteomes" id="UP000683000">
    <property type="component" value="Unassembled WGS sequence"/>
</dbReference>
<comment type="caution">
    <text evidence="2">The sequence shown here is derived from an EMBL/GenBank/DDBJ whole genome shotgun (WGS) entry which is preliminary data.</text>
</comment>
<keyword evidence="1" id="KW-0472">Membrane</keyword>
<reference evidence="2" key="1">
    <citation type="submission" date="2021-03" db="EMBL/GenBank/DDBJ databases">
        <title>Evolutionary innovations through gain and loss of genes in the ectomycorrhizal Boletales.</title>
        <authorList>
            <person name="Wu G."/>
            <person name="Miyauchi S."/>
            <person name="Morin E."/>
            <person name="Yang Z.-L."/>
            <person name="Xu J."/>
            <person name="Martin F.M."/>
        </authorList>
    </citation>
    <scope>NUCLEOTIDE SEQUENCE</scope>
    <source>
        <strain evidence="2">BR01</strain>
    </source>
</reference>
<evidence type="ECO:0000313" key="2">
    <source>
        <dbReference type="EMBL" id="KAG6372795.1"/>
    </source>
</evidence>
<keyword evidence="3" id="KW-1185">Reference proteome</keyword>
<dbReference type="OrthoDB" id="3341102at2759"/>
<organism evidence="2 3">
    <name type="scientific">Boletus reticuloceps</name>
    <dbReference type="NCBI Taxonomy" id="495285"/>
    <lineage>
        <taxon>Eukaryota</taxon>
        <taxon>Fungi</taxon>
        <taxon>Dikarya</taxon>
        <taxon>Basidiomycota</taxon>
        <taxon>Agaricomycotina</taxon>
        <taxon>Agaricomycetes</taxon>
        <taxon>Agaricomycetidae</taxon>
        <taxon>Boletales</taxon>
        <taxon>Boletineae</taxon>
        <taxon>Boletaceae</taxon>
        <taxon>Boletoideae</taxon>
        <taxon>Boletus</taxon>
    </lineage>
</organism>
<evidence type="ECO:0000313" key="3">
    <source>
        <dbReference type="Proteomes" id="UP000683000"/>
    </source>
</evidence>
<accession>A0A8I2YJ27</accession>